<feature type="compositionally biased region" description="Polar residues" evidence="1">
    <location>
        <begin position="114"/>
        <end position="139"/>
    </location>
</feature>
<reference evidence="2 3" key="1">
    <citation type="submission" date="2019-07" db="EMBL/GenBank/DDBJ databases">
        <title>Finished genome of Venturia effusa.</title>
        <authorList>
            <person name="Young C.A."/>
            <person name="Cox M.P."/>
            <person name="Ganley A.R.D."/>
            <person name="David W.J."/>
        </authorList>
    </citation>
    <scope>NUCLEOTIDE SEQUENCE [LARGE SCALE GENOMIC DNA]</scope>
    <source>
        <strain evidence="3">albino</strain>
    </source>
</reference>
<feature type="region of interest" description="Disordered" evidence="1">
    <location>
        <begin position="111"/>
        <end position="151"/>
    </location>
</feature>
<proteinExistence type="predicted"/>
<sequence>MGRPRKRRRDGEVLESLGLDALEQLPAATGFDLATTGPLYGFGEGQLSDLPVLNPTEDYSGTQFDPGLNSLDPILDQSLNNFIHDHENGPSNLICERTTNAALLETEHHLHAQGPTTDANPTQFYTNEYDNQDPSQAASLPSFPTPSSSGISSNSTGSCACLLEMTQTLSTLRSIPKYTFPESLVPIRKALQTTQSILRCPHCPKDSTTAMQNLMFLATLLTTVTDAYRTLLLSIDKEATRALSTDAKKHFRIGDSDPSKAHLHTGTEDCPLGFSIALAGSEWRMLARKVVEGDVLVPSSPLDPATTAHQSSRNGITVLGLAEQLEERQVRWHEGCVHEHFAGTDGERCVPKEGEEFHCLRMVQMVRSHVDMLELGAGD</sequence>
<keyword evidence="3" id="KW-1185">Reference proteome</keyword>
<evidence type="ECO:0000256" key="1">
    <source>
        <dbReference type="SAM" id="MobiDB-lite"/>
    </source>
</evidence>
<evidence type="ECO:0000313" key="3">
    <source>
        <dbReference type="Proteomes" id="UP000316270"/>
    </source>
</evidence>
<dbReference type="Proteomes" id="UP000316270">
    <property type="component" value="Chromosome 11"/>
</dbReference>
<dbReference type="STRING" id="50376.A0A517LFH0"/>
<dbReference type="OrthoDB" id="4356994at2759"/>
<protein>
    <submittedName>
        <fullName evidence="2">Uncharacterized protein</fullName>
    </submittedName>
</protein>
<dbReference type="AlphaFoldDB" id="A0A517LFH0"/>
<gene>
    <name evidence="2" type="ORF">FKW77_004512</name>
</gene>
<name>A0A517LFH0_9PEZI</name>
<dbReference type="EMBL" id="CP042195">
    <property type="protein sequence ID" value="QDS74336.1"/>
    <property type="molecule type" value="Genomic_DNA"/>
</dbReference>
<feature type="compositionally biased region" description="Low complexity" evidence="1">
    <location>
        <begin position="141"/>
        <end position="151"/>
    </location>
</feature>
<organism evidence="2 3">
    <name type="scientific">Venturia effusa</name>
    <dbReference type="NCBI Taxonomy" id="50376"/>
    <lineage>
        <taxon>Eukaryota</taxon>
        <taxon>Fungi</taxon>
        <taxon>Dikarya</taxon>
        <taxon>Ascomycota</taxon>
        <taxon>Pezizomycotina</taxon>
        <taxon>Dothideomycetes</taxon>
        <taxon>Pleosporomycetidae</taxon>
        <taxon>Venturiales</taxon>
        <taxon>Venturiaceae</taxon>
        <taxon>Venturia</taxon>
    </lineage>
</organism>
<accession>A0A517LFH0</accession>
<evidence type="ECO:0000313" key="2">
    <source>
        <dbReference type="EMBL" id="QDS74336.1"/>
    </source>
</evidence>